<dbReference type="STRING" id="1157490.EL26_23045"/>
<dbReference type="SUPFAM" id="SSF53756">
    <property type="entry name" value="UDP-Glycosyltransferase/glycogen phosphorylase"/>
    <property type="match status" value="1"/>
</dbReference>
<dbReference type="AlphaFoldDB" id="A0A074LIQ7"/>
<protein>
    <recommendedName>
        <fullName evidence="1">Glycosyltransferase subfamily 4-like N-terminal domain-containing protein</fullName>
    </recommendedName>
</protein>
<dbReference type="InterPro" id="IPR028098">
    <property type="entry name" value="Glyco_trans_4-like_N"/>
</dbReference>
<dbReference type="PANTHER" id="PTHR12526">
    <property type="entry name" value="GLYCOSYLTRANSFERASE"/>
    <property type="match status" value="1"/>
</dbReference>
<reference evidence="2 3" key="1">
    <citation type="journal article" date="2013" name="Int. J. Syst. Evol. Microbiol.">
        <title>Tumebacillus flagellatus sp. nov., an alpha-amylase/pullulanase-producing bacterium isolated from cassava wastewater.</title>
        <authorList>
            <person name="Wang Q."/>
            <person name="Xie N."/>
            <person name="Qin Y."/>
            <person name="Shen N."/>
            <person name="Zhu J."/>
            <person name="Mi H."/>
            <person name="Huang R."/>
        </authorList>
    </citation>
    <scope>NUCLEOTIDE SEQUENCE [LARGE SCALE GENOMIC DNA]</scope>
    <source>
        <strain evidence="2 3">GST4</strain>
    </source>
</reference>
<dbReference type="Pfam" id="PF13439">
    <property type="entry name" value="Glyco_transf_4"/>
    <property type="match status" value="1"/>
</dbReference>
<feature type="domain" description="Glycosyltransferase subfamily 4-like N-terminal" evidence="1">
    <location>
        <begin position="23"/>
        <end position="217"/>
    </location>
</feature>
<accession>A0A074LIQ7</accession>
<evidence type="ECO:0000313" key="3">
    <source>
        <dbReference type="Proteomes" id="UP000027931"/>
    </source>
</evidence>
<dbReference type="OrthoDB" id="9794575at2"/>
<dbReference type="eggNOG" id="COG0438">
    <property type="taxonomic scope" value="Bacteria"/>
</dbReference>
<dbReference type="RefSeq" id="WP_038094365.1">
    <property type="nucleotide sequence ID" value="NZ_JMIR01000050.1"/>
</dbReference>
<dbReference type="Gene3D" id="3.40.50.2000">
    <property type="entry name" value="Glycogen Phosphorylase B"/>
    <property type="match status" value="2"/>
</dbReference>
<dbReference type="EMBL" id="JMIR01000050">
    <property type="protein sequence ID" value="KEO81019.1"/>
    <property type="molecule type" value="Genomic_DNA"/>
</dbReference>
<evidence type="ECO:0000313" key="2">
    <source>
        <dbReference type="EMBL" id="KEO81019.1"/>
    </source>
</evidence>
<comment type="caution">
    <text evidence="2">The sequence shown here is derived from an EMBL/GenBank/DDBJ whole genome shotgun (WGS) entry which is preliminary data.</text>
</comment>
<evidence type="ECO:0000259" key="1">
    <source>
        <dbReference type="Pfam" id="PF13439"/>
    </source>
</evidence>
<dbReference type="Proteomes" id="UP000027931">
    <property type="component" value="Unassembled WGS sequence"/>
</dbReference>
<proteinExistence type="predicted"/>
<keyword evidence="3" id="KW-1185">Reference proteome</keyword>
<gene>
    <name evidence="2" type="ORF">EL26_23045</name>
</gene>
<sequence>MNDVLLLSFYFPPFTGIEVVRAVKWTKYLPQAGWRPIVLTTAAEGDLEPRMASDLRGVEVVRTAEPFLPKPGGSGAAGKRRRVLPVWIKRWMQSTVFFPDKYRSWIRAGRATVPQLQALYPEIRVVVATGYPWSSFLLAEQVAAALRVPFVCDLRDAWTLNPSKVWNTTRHRRQEERVLQAASAVILATESMRLEYVSQYPYLARKFHVIRNGYDPEDREEAALLRRMLREGAGDSEPRKLRVVYTGTFNGHDVPPADNQQSPYYFLLALQQLKQNVPDLATRLEVILAGRVPFGELVQEMGLSDIVQMPGHVGVEDTLELQAGADLLLLFVGAANRHVLTGKVFEYMATGNPILAMIPRETELEKLLHRYGPAWVTGTNDVVQIADHLQGLLEEKQVSGTPDWAFVDGFSRAVQTTRLAALLEEVSTGHETARV</sequence>
<organism evidence="2 3">
    <name type="scientific">Tumebacillus flagellatus</name>
    <dbReference type="NCBI Taxonomy" id="1157490"/>
    <lineage>
        <taxon>Bacteria</taxon>
        <taxon>Bacillati</taxon>
        <taxon>Bacillota</taxon>
        <taxon>Bacilli</taxon>
        <taxon>Bacillales</taxon>
        <taxon>Alicyclobacillaceae</taxon>
        <taxon>Tumebacillus</taxon>
    </lineage>
</organism>
<dbReference type="PANTHER" id="PTHR12526:SF630">
    <property type="entry name" value="GLYCOSYLTRANSFERASE"/>
    <property type="match status" value="1"/>
</dbReference>
<name>A0A074LIQ7_9BACL</name>